<keyword evidence="1" id="KW-0732">Signal</keyword>
<proteinExistence type="predicted"/>
<feature type="chain" id="PRO_5007619877" evidence="1">
    <location>
        <begin position="28"/>
        <end position="137"/>
    </location>
</feature>
<dbReference type="AlphaFoldDB" id="A0A157ZYD2"/>
<comment type="caution">
    <text evidence="2">The sequence shown here is derived from an EMBL/GenBank/DDBJ whole genome shotgun (WGS) entry which is preliminary data.</text>
</comment>
<keyword evidence="3" id="KW-1185">Reference proteome</keyword>
<name>A0A157ZYD2_9BURK</name>
<dbReference type="PROSITE" id="PS51257">
    <property type="entry name" value="PROKAR_LIPOPROTEIN"/>
    <property type="match status" value="1"/>
</dbReference>
<organism evidence="2 3">
    <name type="scientific">Caballeronia hypogeia</name>
    <dbReference type="NCBI Taxonomy" id="1777140"/>
    <lineage>
        <taxon>Bacteria</taxon>
        <taxon>Pseudomonadati</taxon>
        <taxon>Pseudomonadota</taxon>
        <taxon>Betaproteobacteria</taxon>
        <taxon>Burkholderiales</taxon>
        <taxon>Burkholderiaceae</taxon>
        <taxon>Caballeronia</taxon>
    </lineage>
</organism>
<evidence type="ECO:0000313" key="2">
    <source>
        <dbReference type="EMBL" id="SAK49897.1"/>
    </source>
</evidence>
<evidence type="ECO:0000256" key="1">
    <source>
        <dbReference type="SAM" id="SignalP"/>
    </source>
</evidence>
<accession>A0A157ZYD2</accession>
<dbReference type="EMBL" id="FCOA02000003">
    <property type="protein sequence ID" value="SAK49897.1"/>
    <property type="molecule type" value="Genomic_DNA"/>
</dbReference>
<evidence type="ECO:0000313" key="3">
    <source>
        <dbReference type="Proteomes" id="UP000054851"/>
    </source>
</evidence>
<feature type="signal peptide" evidence="1">
    <location>
        <begin position="1"/>
        <end position="27"/>
    </location>
</feature>
<dbReference type="Proteomes" id="UP000054851">
    <property type="component" value="Unassembled WGS sequence"/>
</dbReference>
<reference evidence="2" key="1">
    <citation type="submission" date="2016-01" db="EMBL/GenBank/DDBJ databases">
        <authorList>
            <person name="Peeters C."/>
        </authorList>
    </citation>
    <scope>NUCLEOTIDE SEQUENCE</scope>
    <source>
        <strain evidence="2">LMG 29322</strain>
    </source>
</reference>
<gene>
    <name evidence="2" type="ORF">AWB79_01493</name>
</gene>
<sequence length="137" mass="14623">MKKPMRKTSSNLIAGLFLAACSLSASAQTAVPPGHPPPKQLMAAEGVMTSANIARGAADVCHIDAAKIARFKDVVRTSYPDAPDFEGEWKLGLAQAQPTVDRFAKLKTSNPAEYQKEIGEACPALNRGIDEVTTQQQ</sequence>
<protein>
    <submittedName>
        <fullName evidence="2">Uncharacterized protein</fullName>
    </submittedName>
</protein>